<dbReference type="InterPro" id="IPR010131">
    <property type="entry name" value="MdtP/NodT-like"/>
</dbReference>
<evidence type="ECO:0000256" key="1">
    <source>
        <dbReference type="ARBA" id="ARBA00004370"/>
    </source>
</evidence>
<evidence type="ECO:0000256" key="9">
    <source>
        <dbReference type="RuleBase" id="RU362097"/>
    </source>
</evidence>
<dbReference type="EMBL" id="PUGF01000021">
    <property type="protein sequence ID" value="PRC91560.1"/>
    <property type="molecule type" value="Genomic_DNA"/>
</dbReference>
<dbReference type="NCBIfam" id="TIGR01845">
    <property type="entry name" value="outer_NodT"/>
    <property type="match status" value="1"/>
</dbReference>
<evidence type="ECO:0000313" key="10">
    <source>
        <dbReference type="EMBL" id="PRC91560.1"/>
    </source>
</evidence>
<comment type="caution">
    <text evidence="10">The sequence shown here is derived from an EMBL/GenBank/DDBJ whole genome shotgun (WGS) entry which is preliminary data.</text>
</comment>
<keyword evidence="4 9" id="KW-0812">Transmembrane</keyword>
<dbReference type="GO" id="GO:0005886">
    <property type="term" value="C:plasma membrane"/>
    <property type="evidence" value="ECO:0007669"/>
    <property type="project" value="UniProtKB-SubCell"/>
</dbReference>
<dbReference type="PANTHER" id="PTHR30203">
    <property type="entry name" value="OUTER MEMBRANE CATION EFFLUX PROTEIN"/>
    <property type="match status" value="1"/>
</dbReference>
<dbReference type="InterPro" id="IPR003423">
    <property type="entry name" value="OMP_efflux"/>
</dbReference>
<dbReference type="Gene3D" id="2.20.200.10">
    <property type="entry name" value="Outer membrane efflux proteins (OEP)"/>
    <property type="match status" value="1"/>
</dbReference>
<evidence type="ECO:0000256" key="8">
    <source>
        <dbReference type="ARBA" id="ARBA00023288"/>
    </source>
</evidence>
<sequence length="494" mass="53910">MKSHFLKVVGYGKPSLLIAVLTATLMIGGCAMIKTDSPALPQIDEHQIRLAEDIRLATEAWPQAQWWHRYGDAQLNALIERALKEAPIMAVAQQRLEASKAQTAYSVSTTGLLVGFSASLNRQDLSENGFLGPFAHTIPAQGLTGPWYTEGTMGFSAEYTFDLWGKDRAKVDAALGVQRAHQAETAEVALTLSSKVALTYYDMQSIYAALNLLEQARDLENNMVAAHLARAETGIEARTPTEMVRVHQLGLEQQISAAHSKITILKESLRALTGAGPDNFPEIKPVPLPSDSGALPPTLGYELLARRPDLQAARWYVQASLSQVDMAKAAFYPSFDIKAFFGLDSLHLADLLHRSSTQFNLIPGLSLPIFDGGRLNAALANSRHQSNTLIAQYNQAVVNAVQEVASNGIVLVDLDQQVQLQNARLIAISYKMESAKAHRERGLVDDIVVFESTLPVLEEQARLIELHNRQLTASINLSRALGGGFIQVDTNTSP</sequence>
<keyword evidence="11" id="KW-1185">Reference proteome</keyword>
<dbReference type="PROSITE" id="PS51257">
    <property type="entry name" value="PROKAR_LIPOPROTEIN"/>
    <property type="match status" value="1"/>
</dbReference>
<dbReference type="Proteomes" id="UP000237839">
    <property type="component" value="Unassembled WGS sequence"/>
</dbReference>
<organism evidence="10 11">
    <name type="scientific">Solimicrobium silvestre</name>
    <dbReference type="NCBI Taxonomy" id="2099400"/>
    <lineage>
        <taxon>Bacteria</taxon>
        <taxon>Pseudomonadati</taxon>
        <taxon>Pseudomonadota</taxon>
        <taxon>Betaproteobacteria</taxon>
        <taxon>Burkholderiales</taxon>
        <taxon>Oxalobacteraceae</taxon>
        <taxon>Solimicrobium</taxon>
    </lineage>
</organism>
<dbReference type="Pfam" id="PF02321">
    <property type="entry name" value="OEP"/>
    <property type="match status" value="2"/>
</dbReference>
<gene>
    <name evidence="10" type="ORF">S2091_3676</name>
</gene>
<reference evidence="10 11" key="1">
    <citation type="submission" date="2018-02" db="EMBL/GenBank/DDBJ databases">
        <title>Solimicrobium silvestre gen. nov., sp. nov., isolated from alpine forest soil.</title>
        <authorList>
            <person name="Margesin R."/>
            <person name="Albuquerque L."/>
            <person name="Zhang D.-C."/>
            <person name="Froufe H.J.C."/>
            <person name="Severino R."/>
            <person name="Roxo I."/>
            <person name="Egas C."/>
            <person name="Da Costa M.S."/>
        </authorList>
    </citation>
    <scope>NUCLEOTIDE SEQUENCE [LARGE SCALE GENOMIC DNA]</scope>
    <source>
        <strain evidence="10 11">S20-91</strain>
    </source>
</reference>
<evidence type="ECO:0000256" key="2">
    <source>
        <dbReference type="ARBA" id="ARBA00007613"/>
    </source>
</evidence>
<evidence type="ECO:0000256" key="6">
    <source>
        <dbReference type="ARBA" id="ARBA00023136"/>
    </source>
</evidence>
<dbReference type="OrthoDB" id="9770517at2"/>
<protein>
    <submittedName>
        <fullName evidence="10">Efflux transporter, outer membrane factor (OMF) lipoprotein, NodT family</fullName>
    </submittedName>
</protein>
<dbReference type="Gene3D" id="1.20.1600.10">
    <property type="entry name" value="Outer membrane efflux proteins (OEP)"/>
    <property type="match status" value="1"/>
</dbReference>
<evidence type="ECO:0000256" key="5">
    <source>
        <dbReference type="ARBA" id="ARBA00022729"/>
    </source>
</evidence>
<name>A0A2S9GV20_9BURK</name>
<dbReference type="PANTHER" id="PTHR30203:SF20">
    <property type="entry name" value="MULTIDRUG RESISTANCE OUTER MEMBRANE PROTEIN MDTP-RELATED"/>
    <property type="match status" value="1"/>
</dbReference>
<keyword evidence="7 9" id="KW-0564">Palmitate</keyword>
<dbReference type="SUPFAM" id="SSF56954">
    <property type="entry name" value="Outer membrane efflux proteins (OEP)"/>
    <property type="match status" value="1"/>
</dbReference>
<keyword evidence="6 9" id="KW-0472">Membrane</keyword>
<comment type="subcellular location">
    <subcellularLocation>
        <location evidence="9">Cell membrane</location>
        <topology evidence="9">Lipid-anchor</topology>
    </subcellularLocation>
    <subcellularLocation>
        <location evidence="1">Membrane</location>
    </subcellularLocation>
</comment>
<evidence type="ECO:0000256" key="7">
    <source>
        <dbReference type="ARBA" id="ARBA00023139"/>
    </source>
</evidence>
<proteinExistence type="inferred from homology"/>
<dbReference type="GO" id="GO:0015562">
    <property type="term" value="F:efflux transmembrane transporter activity"/>
    <property type="evidence" value="ECO:0007669"/>
    <property type="project" value="InterPro"/>
</dbReference>
<evidence type="ECO:0000256" key="4">
    <source>
        <dbReference type="ARBA" id="ARBA00022692"/>
    </source>
</evidence>
<keyword evidence="5" id="KW-0732">Signal</keyword>
<comment type="similarity">
    <text evidence="2 9">Belongs to the outer membrane factor (OMF) (TC 1.B.17) family.</text>
</comment>
<evidence type="ECO:0000256" key="3">
    <source>
        <dbReference type="ARBA" id="ARBA00022452"/>
    </source>
</evidence>
<dbReference type="AlphaFoldDB" id="A0A2S9GV20"/>
<evidence type="ECO:0000313" key="11">
    <source>
        <dbReference type="Proteomes" id="UP000237839"/>
    </source>
</evidence>
<keyword evidence="8 9" id="KW-0449">Lipoprotein</keyword>
<accession>A0A2S9GV20</accession>
<keyword evidence="3 9" id="KW-1134">Transmembrane beta strand</keyword>